<feature type="domain" description="CCHC-type" evidence="3">
    <location>
        <begin position="257"/>
        <end position="271"/>
    </location>
</feature>
<dbReference type="Proteomes" id="UP000070133">
    <property type="component" value="Unassembled WGS sequence"/>
</dbReference>
<dbReference type="OrthoDB" id="10252740at2759"/>
<reference evidence="5 6" key="1">
    <citation type="submission" date="2015-07" db="EMBL/GenBank/DDBJ databases">
        <title>Comparative genomics of the Sigatoka disease complex on banana suggests a link between parallel evolutionary changes in Pseudocercospora fijiensis and Pseudocercospora eumusae and increased virulence on the banana host.</title>
        <authorList>
            <person name="Chang T.-C."/>
            <person name="Salvucci A."/>
            <person name="Crous P.W."/>
            <person name="Stergiopoulos I."/>
        </authorList>
    </citation>
    <scope>NUCLEOTIDE SEQUENCE [LARGE SCALE GENOMIC DNA]</scope>
    <source>
        <strain evidence="5 6">CBS 114824</strain>
    </source>
</reference>
<dbReference type="Gene3D" id="3.40.50.2300">
    <property type="match status" value="1"/>
</dbReference>
<dbReference type="InterPro" id="IPR036397">
    <property type="entry name" value="RNaseH_sf"/>
</dbReference>
<keyword evidence="1" id="KW-0863">Zinc-finger</keyword>
<dbReference type="InterPro" id="IPR003165">
    <property type="entry name" value="Piwi"/>
</dbReference>
<dbReference type="InterPro" id="IPR014811">
    <property type="entry name" value="ArgoL1"/>
</dbReference>
<protein>
    <recommendedName>
        <fullName evidence="7">CCHC-type domain-containing protein</fullName>
    </recommendedName>
</protein>
<sequence length="1291" mass="144409">MWIIWVDNRYVPLEAQLWKMIKWPMVISAYIKVNWKPGEELRRSSKRHELDGGGSQHGMTALGRSGLRPCLLQTKSYFVIAVVYTKELGAMGGNNNKKKTNQGGKKPTVPGTAICIRCPDPSDKNAQHLIEKCKANVNDQGLWPGFSDGTQSFTSNKAGDCENFLKRVQNRSHDIQKEIGCTFDELKAGRAQLADRKQLVTKQDLSHAWSTWVSEKAKEKAPTQQQIPIRTAPTQLSSQAQKASSSQQTKQPRQGVCKACGRPGHDLEQCPYKKKDERKGVVGACSNCGGIHHYTHCKEGCKAPGCEEKTKHYTWQHPDPSSKLNEDERAKIFGKGAQVTKLKDALDDPNPKAIYNTALNRVVRPDSDYACYKGPTDDSYAPKKANEHSVVTNYVQVQCKLQKIYVYSMSFLVPSPKSTTTQPPLVEIKQRAERKRVFEALLQDALLHNRQDYATDYTTLWTGGPLDFKNGVNPKTNFQYQKQSGKQAIVQFVDIVQKRILDFSSDAQDLCGPVTEQRNPNELIRALNGMMTRSITDHKNNELFDIGTNMFFVRGSELDVVGLHLQRGYVTSIRPGSDSVLLNVNVTYGAFLKPMLVSDFLKEVDGHNELRRDYKQAINLLKGRTVRIIYDRKKRDEADADKNAHRSKIISGFGDVPYIQQFEGQEKMWSVAEWFLSQGLPVKEEYLPCVNVGLSSNGADGKSRALWILPEYLEIEPNQAFGKQLGSFHMEKMHDTALQPPAVNQACIEEEGLKLLGFRTIPQTLAQTLSMTAGRHLLRIPATQLQPPVVAYRPYRRQSRETGVAKVTNASWNLAGAIFQRPAAVVNPPLSLLDLRGGRPTPEPNKIAHEWLNQCKAHGLLAPSFKVTSETQNAFCEAVDLGRNAADPNFVSKTTELLKTVFQAMAKRSPTMAVLLPSRKHAVNSTIYATVKRVADTMVGIHTICATQDKLPGARLPYYSNLVLKQNLKAEGSMNHAVLSSSTRRPAFEKIENGTLVIGVDVVHPGGFHPSIAAMVGSVDRDFATFPGHVRLQPARQEILTKDNMCEMAAECLSLYEEARGSLPTRIVYFRDGVGEDQYQAVVDQELPELTRAYPPGSRPPIITAIIVGKRHNTRFFAPMNGEDMTYSERKGAFNGNIKPGLLVDKVITMPQNGYQDFFLQSHAALQGTAKSAHYVVVRNDKGSGLTPSDIPNLCHAFCYNYARATKGVSYCSPAYYADRLCDRAHHYLRNYLAFTGRQWQKTPQEKDAGKPGEEAFRLRVVNDINNDTEWKAAGRTNPWHPKMDKVMFWL</sequence>
<keyword evidence="1" id="KW-0479">Metal-binding</keyword>
<keyword evidence="6" id="KW-1185">Reference proteome</keyword>
<dbReference type="Pfam" id="PF02171">
    <property type="entry name" value="Piwi"/>
    <property type="match status" value="1"/>
</dbReference>
<evidence type="ECO:0000313" key="5">
    <source>
        <dbReference type="EMBL" id="KXS95383.1"/>
    </source>
</evidence>
<feature type="domain" description="Piwi" evidence="4">
    <location>
        <begin position="911"/>
        <end position="1230"/>
    </location>
</feature>
<evidence type="ECO:0000259" key="3">
    <source>
        <dbReference type="PROSITE" id="PS50158"/>
    </source>
</evidence>
<keyword evidence="1" id="KW-0862">Zinc</keyword>
<proteinExistence type="predicted"/>
<feature type="compositionally biased region" description="Low complexity" evidence="2">
    <location>
        <begin position="234"/>
        <end position="251"/>
    </location>
</feature>
<accession>A0A139GYW4</accession>
<dbReference type="PROSITE" id="PS50822">
    <property type="entry name" value="PIWI"/>
    <property type="match status" value="1"/>
</dbReference>
<evidence type="ECO:0000259" key="4">
    <source>
        <dbReference type="PROSITE" id="PS50822"/>
    </source>
</evidence>
<dbReference type="SMART" id="SM00950">
    <property type="entry name" value="Piwi"/>
    <property type="match status" value="1"/>
</dbReference>
<evidence type="ECO:0000313" key="6">
    <source>
        <dbReference type="Proteomes" id="UP000070133"/>
    </source>
</evidence>
<dbReference type="InterPro" id="IPR012337">
    <property type="entry name" value="RNaseH-like_sf"/>
</dbReference>
<gene>
    <name evidence="5" type="ORF">AC578_1906</name>
</gene>
<evidence type="ECO:0008006" key="7">
    <source>
        <dbReference type="Google" id="ProtNLM"/>
    </source>
</evidence>
<evidence type="ECO:0000256" key="1">
    <source>
        <dbReference type="PROSITE-ProRule" id="PRU00047"/>
    </source>
</evidence>
<dbReference type="EMBL" id="LFZN01000218">
    <property type="protein sequence ID" value="KXS95383.1"/>
    <property type="molecule type" value="Genomic_DNA"/>
</dbReference>
<dbReference type="GO" id="GO:0008270">
    <property type="term" value="F:zinc ion binding"/>
    <property type="evidence" value="ECO:0007669"/>
    <property type="project" value="UniProtKB-KW"/>
</dbReference>
<dbReference type="PANTHER" id="PTHR22891">
    <property type="entry name" value="EUKARYOTIC TRANSLATION INITIATION FACTOR 2C"/>
    <property type="match status" value="1"/>
</dbReference>
<dbReference type="InterPro" id="IPR036085">
    <property type="entry name" value="PAZ_dom_sf"/>
</dbReference>
<dbReference type="Pfam" id="PF08699">
    <property type="entry name" value="ArgoL1"/>
    <property type="match status" value="1"/>
</dbReference>
<dbReference type="SUPFAM" id="SSF53098">
    <property type="entry name" value="Ribonuclease H-like"/>
    <property type="match status" value="1"/>
</dbReference>
<dbReference type="SUPFAM" id="SSF101690">
    <property type="entry name" value="PAZ domain"/>
    <property type="match status" value="1"/>
</dbReference>
<dbReference type="PROSITE" id="PS50158">
    <property type="entry name" value="ZF_CCHC"/>
    <property type="match status" value="1"/>
</dbReference>
<feature type="region of interest" description="Disordered" evidence="2">
    <location>
        <begin position="216"/>
        <end position="258"/>
    </location>
</feature>
<dbReference type="STRING" id="321146.A0A139GYW4"/>
<comment type="caution">
    <text evidence="5">The sequence shown here is derived from an EMBL/GenBank/DDBJ whole genome shotgun (WGS) entry which is preliminary data.</text>
</comment>
<name>A0A139GYW4_9PEZI</name>
<dbReference type="InterPro" id="IPR001878">
    <property type="entry name" value="Znf_CCHC"/>
</dbReference>
<evidence type="ECO:0000256" key="2">
    <source>
        <dbReference type="SAM" id="MobiDB-lite"/>
    </source>
</evidence>
<dbReference type="SMART" id="SM01163">
    <property type="entry name" value="DUF1785"/>
    <property type="match status" value="1"/>
</dbReference>
<dbReference type="Gene3D" id="2.170.260.10">
    <property type="entry name" value="paz domain"/>
    <property type="match status" value="1"/>
</dbReference>
<dbReference type="GO" id="GO:0003676">
    <property type="term" value="F:nucleic acid binding"/>
    <property type="evidence" value="ECO:0007669"/>
    <property type="project" value="InterPro"/>
</dbReference>
<organism evidence="5 6">
    <name type="scientific">Pseudocercospora eumusae</name>
    <dbReference type="NCBI Taxonomy" id="321146"/>
    <lineage>
        <taxon>Eukaryota</taxon>
        <taxon>Fungi</taxon>
        <taxon>Dikarya</taxon>
        <taxon>Ascomycota</taxon>
        <taxon>Pezizomycotina</taxon>
        <taxon>Dothideomycetes</taxon>
        <taxon>Dothideomycetidae</taxon>
        <taxon>Mycosphaerellales</taxon>
        <taxon>Mycosphaerellaceae</taxon>
        <taxon>Pseudocercospora</taxon>
    </lineage>
</organism>
<dbReference type="Gene3D" id="3.30.420.10">
    <property type="entry name" value="Ribonuclease H-like superfamily/Ribonuclease H"/>
    <property type="match status" value="1"/>
</dbReference>